<protein>
    <submittedName>
        <fullName evidence="2">Uncharacterized protein</fullName>
    </submittedName>
</protein>
<name>A0AAN1PPH7_VIBVL</name>
<organism evidence="2 3">
    <name type="scientific">Vibrio vulnificus</name>
    <dbReference type="NCBI Taxonomy" id="672"/>
    <lineage>
        <taxon>Bacteria</taxon>
        <taxon>Pseudomonadati</taxon>
        <taxon>Pseudomonadota</taxon>
        <taxon>Gammaproteobacteria</taxon>
        <taxon>Vibrionales</taxon>
        <taxon>Vibrionaceae</taxon>
        <taxon>Vibrio</taxon>
    </lineage>
</organism>
<dbReference type="EMBL" id="CP019290">
    <property type="protein sequence ID" value="AXX59587.1"/>
    <property type="molecule type" value="Genomic_DNA"/>
</dbReference>
<keyword evidence="1" id="KW-1133">Transmembrane helix</keyword>
<sequence length="95" mass="11243">MIKSQDEWLIQWSKKRQRGLVYYTLRQTIIIAGAYLLGKFIAVALFTNQSQWEEFFTSLPMTLILLLAIGIPLNVIFWFLGERRYQRLSNKQKST</sequence>
<proteinExistence type="predicted"/>
<feature type="transmembrane region" description="Helical" evidence="1">
    <location>
        <begin position="58"/>
        <end position="81"/>
    </location>
</feature>
<feature type="transmembrane region" description="Helical" evidence="1">
    <location>
        <begin position="20"/>
        <end position="46"/>
    </location>
</feature>
<dbReference type="AlphaFoldDB" id="A0AAN1PPH7"/>
<keyword evidence="1" id="KW-0812">Transmembrane</keyword>
<reference evidence="2 3" key="1">
    <citation type="submission" date="2017-01" db="EMBL/GenBank/DDBJ databases">
        <title>Complete Genome Sequence of Vibrio vulnificus FORC_053.</title>
        <authorList>
            <consortium name="Food-borne Pathogen Omics Research Center"/>
            <person name="Chung H.Y."/>
            <person name="Na E.J."/>
            <person name="Song J.S."/>
            <person name="Kim H."/>
            <person name="Lee J.-H."/>
            <person name="Ryu S."/>
            <person name="Choi S.H."/>
        </authorList>
    </citation>
    <scope>NUCLEOTIDE SEQUENCE [LARGE SCALE GENOMIC DNA]</scope>
    <source>
        <strain evidence="2 3">FORC_053</strain>
    </source>
</reference>
<gene>
    <name evidence="2" type="ORF">FORC53_1248</name>
</gene>
<keyword evidence="1" id="KW-0472">Membrane</keyword>
<dbReference type="Proteomes" id="UP000263418">
    <property type="component" value="Chromosome 1"/>
</dbReference>
<evidence type="ECO:0000313" key="2">
    <source>
        <dbReference type="EMBL" id="AXX59587.1"/>
    </source>
</evidence>
<evidence type="ECO:0000256" key="1">
    <source>
        <dbReference type="SAM" id="Phobius"/>
    </source>
</evidence>
<accession>A0AAN1PPH7</accession>
<evidence type="ECO:0000313" key="3">
    <source>
        <dbReference type="Proteomes" id="UP000263418"/>
    </source>
</evidence>
<dbReference type="RefSeq" id="WP_118893567.1">
    <property type="nucleotide sequence ID" value="NZ_CP019290.1"/>
</dbReference>